<evidence type="ECO:0000256" key="5">
    <source>
        <dbReference type="ARBA" id="ARBA00023204"/>
    </source>
</evidence>
<dbReference type="AlphaFoldDB" id="A0A0D3JMU4"/>
<keyword evidence="4" id="KW-0067">ATP-binding</keyword>
<dbReference type="GO" id="GO:0033065">
    <property type="term" value="C:Rad51C-XRCC3 complex"/>
    <property type="evidence" value="ECO:0007669"/>
    <property type="project" value="TreeGrafter"/>
</dbReference>
<dbReference type="GO" id="GO:0000400">
    <property type="term" value="F:four-way junction DNA binding"/>
    <property type="evidence" value="ECO:0007669"/>
    <property type="project" value="TreeGrafter"/>
</dbReference>
<dbReference type="KEGG" id="ehx:EMIHUDRAFT_238228"/>
<evidence type="ECO:0000256" key="6">
    <source>
        <dbReference type="ARBA" id="ARBA00023242"/>
    </source>
</evidence>
<evidence type="ECO:0000256" key="1">
    <source>
        <dbReference type="ARBA" id="ARBA00004123"/>
    </source>
</evidence>
<keyword evidence="5" id="KW-0234">DNA repair</keyword>
<evidence type="ECO:0000256" key="2">
    <source>
        <dbReference type="ARBA" id="ARBA00022741"/>
    </source>
</evidence>
<dbReference type="PANTHER" id="PTHR46239">
    <property type="entry name" value="DNA REPAIR PROTEIN RAD51 HOMOLOG 3 RAD51C"/>
    <property type="match status" value="1"/>
</dbReference>
<dbReference type="GO" id="GO:0033063">
    <property type="term" value="C:Rad51B-Rad51C-Rad51D-XRCC2 complex"/>
    <property type="evidence" value="ECO:0007669"/>
    <property type="project" value="TreeGrafter"/>
</dbReference>
<evidence type="ECO:0000313" key="7">
    <source>
        <dbReference type="EnsemblProtists" id="EOD24829"/>
    </source>
</evidence>
<dbReference type="SUPFAM" id="SSF52540">
    <property type="entry name" value="P-loop containing nucleoside triphosphate hydrolases"/>
    <property type="match status" value="1"/>
</dbReference>
<proteinExistence type="predicted"/>
<dbReference type="GO" id="GO:0008821">
    <property type="term" value="F:crossover junction DNA endonuclease activity"/>
    <property type="evidence" value="ECO:0007669"/>
    <property type="project" value="TreeGrafter"/>
</dbReference>
<dbReference type="PANTHER" id="PTHR46239:SF1">
    <property type="entry name" value="DNA REPAIR PROTEIN RAD51 HOMOLOG 3"/>
    <property type="match status" value="1"/>
</dbReference>
<accession>A0A0D3JMU4</accession>
<name>A0A0D3JMU4_EMIH1</name>
<dbReference type="Proteomes" id="UP000013827">
    <property type="component" value="Unassembled WGS sequence"/>
</dbReference>
<dbReference type="PaxDb" id="2903-EOD24829"/>
<dbReference type="STRING" id="2903.R1EVE3"/>
<reference evidence="7" key="2">
    <citation type="submission" date="2024-10" db="UniProtKB">
        <authorList>
            <consortium name="EnsemblProtists"/>
        </authorList>
    </citation>
    <scope>IDENTIFICATION</scope>
</reference>
<evidence type="ECO:0000256" key="4">
    <source>
        <dbReference type="ARBA" id="ARBA00022840"/>
    </source>
</evidence>
<dbReference type="GO" id="GO:0005524">
    <property type="term" value="F:ATP binding"/>
    <property type="evidence" value="ECO:0007669"/>
    <property type="project" value="UniProtKB-KW"/>
</dbReference>
<evidence type="ECO:0000256" key="3">
    <source>
        <dbReference type="ARBA" id="ARBA00022763"/>
    </source>
</evidence>
<keyword evidence="3" id="KW-0227">DNA damage</keyword>
<sequence>MDLSALPLPPSRLALLHTAGYRKRSDLDGVIAATLAQKIGGTAAEAARLLANSLVACRPEERGAREEALRGLTCEGVLSGIHVFRCHDLAELVAAVKGLCAFAEGRSSRVRLVVVDSVAFHFRHENLPFARRLQLLGTVSQALLDFARAERAAAVLVNQVTTKVNDATNDSFLAPALGESWADCRTKRVLLEWQGAEGAAAAAPELAAASLARQRDEQAGAWAAQEPKRQHTGDS</sequence>
<dbReference type="GO" id="GO:0007131">
    <property type="term" value="P:reciprocal meiotic recombination"/>
    <property type="evidence" value="ECO:0007669"/>
    <property type="project" value="TreeGrafter"/>
</dbReference>
<protein>
    <recommendedName>
        <fullName evidence="9">RecA family profile 1 domain-containing protein</fullName>
    </recommendedName>
</protein>
<dbReference type="EnsemblProtists" id="EOD24829">
    <property type="protein sequence ID" value="EOD24829"/>
    <property type="gene ID" value="EMIHUDRAFT_238228"/>
</dbReference>
<dbReference type="GO" id="GO:0000707">
    <property type="term" value="P:meiotic DNA recombinase assembly"/>
    <property type="evidence" value="ECO:0007669"/>
    <property type="project" value="TreeGrafter"/>
</dbReference>
<dbReference type="RefSeq" id="XP_005777258.1">
    <property type="nucleotide sequence ID" value="XM_005777201.1"/>
</dbReference>
<dbReference type="eggNOG" id="KOG1434">
    <property type="taxonomic scope" value="Eukaryota"/>
</dbReference>
<dbReference type="InterPro" id="IPR052093">
    <property type="entry name" value="HR_Repair_Mediator"/>
</dbReference>
<reference evidence="8" key="1">
    <citation type="journal article" date="2013" name="Nature">
        <title>Pan genome of the phytoplankton Emiliania underpins its global distribution.</title>
        <authorList>
            <person name="Read B.A."/>
            <person name="Kegel J."/>
            <person name="Klute M.J."/>
            <person name="Kuo A."/>
            <person name="Lefebvre S.C."/>
            <person name="Maumus F."/>
            <person name="Mayer C."/>
            <person name="Miller J."/>
            <person name="Monier A."/>
            <person name="Salamov A."/>
            <person name="Young J."/>
            <person name="Aguilar M."/>
            <person name="Claverie J.M."/>
            <person name="Frickenhaus S."/>
            <person name="Gonzalez K."/>
            <person name="Herman E.K."/>
            <person name="Lin Y.C."/>
            <person name="Napier J."/>
            <person name="Ogata H."/>
            <person name="Sarno A.F."/>
            <person name="Shmutz J."/>
            <person name="Schroeder D."/>
            <person name="de Vargas C."/>
            <person name="Verret F."/>
            <person name="von Dassow P."/>
            <person name="Valentin K."/>
            <person name="Van de Peer Y."/>
            <person name="Wheeler G."/>
            <person name="Dacks J.B."/>
            <person name="Delwiche C.F."/>
            <person name="Dyhrman S.T."/>
            <person name="Glockner G."/>
            <person name="John U."/>
            <person name="Richards T."/>
            <person name="Worden A.Z."/>
            <person name="Zhang X."/>
            <person name="Grigoriev I.V."/>
            <person name="Allen A.E."/>
            <person name="Bidle K."/>
            <person name="Borodovsky M."/>
            <person name="Bowler C."/>
            <person name="Brownlee C."/>
            <person name="Cock J.M."/>
            <person name="Elias M."/>
            <person name="Gladyshev V.N."/>
            <person name="Groth M."/>
            <person name="Guda C."/>
            <person name="Hadaegh A."/>
            <person name="Iglesias-Rodriguez M.D."/>
            <person name="Jenkins J."/>
            <person name="Jones B.M."/>
            <person name="Lawson T."/>
            <person name="Leese F."/>
            <person name="Lindquist E."/>
            <person name="Lobanov A."/>
            <person name="Lomsadze A."/>
            <person name="Malik S.B."/>
            <person name="Marsh M.E."/>
            <person name="Mackinder L."/>
            <person name="Mock T."/>
            <person name="Mueller-Roeber B."/>
            <person name="Pagarete A."/>
            <person name="Parker M."/>
            <person name="Probert I."/>
            <person name="Quesneville H."/>
            <person name="Raines C."/>
            <person name="Rensing S.A."/>
            <person name="Riano-Pachon D.M."/>
            <person name="Richier S."/>
            <person name="Rokitta S."/>
            <person name="Shiraiwa Y."/>
            <person name="Soanes D.M."/>
            <person name="van der Giezen M."/>
            <person name="Wahlund T.M."/>
            <person name="Williams B."/>
            <person name="Wilson W."/>
            <person name="Wolfe G."/>
            <person name="Wurch L.L."/>
        </authorList>
    </citation>
    <scope>NUCLEOTIDE SEQUENCE</scope>
</reference>
<organism evidence="7 8">
    <name type="scientific">Emiliania huxleyi (strain CCMP1516)</name>
    <dbReference type="NCBI Taxonomy" id="280463"/>
    <lineage>
        <taxon>Eukaryota</taxon>
        <taxon>Haptista</taxon>
        <taxon>Haptophyta</taxon>
        <taxon>Prymnesiophyceae</taxon>
        <taxon>Isochrysidales</taxon>
        <taxon>Noelaerhabdaceae</taxon>
        <taxon>Emiliania</taxon>
    </lineage>
</organism>
<comment type="subcellular location">
    <subcellularLocation>
        <location evidence="1">Nucleus</location>
    </subcellularLocation>
</comment>
<dbReference type="GeneID" id="17270373"/>
<keyword evidence="2" id="KW-0547">Nucleotide-binding</keyword>
<dbReference type="Gene3D" id="3.40.50.300">
    <property type="entry name" value="P-loop containing nucleotide triphosphate hydrolases"/>
    <property type="match status" value="1"/>
</dbReference>
<evidence type="ECO:0000313" key="8">
    <source>
        <dbReference type="Proteomes" id="UP000013827"/>
    </source>
</evidence>
<keyword evidence="8" id="KW-1185">Reference proteome</keyword>
<evidence type="ECO:0008006" key="9">
    <source>
        <dbReference type="Google" id="ProtNLM"/>
    </source>
</evidence>
<dbReference type="InterPro" id="IPR027417">
    <property type="entry name" value="P-loop_NTPase"/>
</dbReference>
<keyword evidence="6" id="KW-0539">Nucleus</keyword>
<dbReference type="HOGENOM" id="CLU_1182033_0_0_1"/>
<dbReference type="GO" id="GO:0005657">
    <property type="term" value="C:replication fork"/>
    <property type="evidence" value="ECO:0007669"/>
    <property type="project" value="TreeGrafter"/>
</dbReference>